<proteinExistence type="predicted"/>
<dbReference type="GO" id="GO:0005737">
    <property type="term" value="C:cytoplasm"/>
    <property type="evidence" value="ECO:0007669"/>
    <property type="project" value="TreeGrafter"/>
</dbReference>
<accession>R1I436</accession>
<dbReference type="Gene3D" id="3.40.50.720">
    <property type="entry name" value="NAD(P)-binding Rossmann-like Domain"/>
    <property type="match status" value="1"/>
</dbReference>
<protein>
    <submittedName>
        <fullName evidence="1">Ornithine cyclodeaminase</fullName>
    </submittedName>
</protein>
<reference evidence="1 2" key="1">
    <citation type="submission" date="2013-02" db="EMBL/GenBank/DDBJ databases">
        <title>Draft genome sequence of Amycolatopsis vancoresmycina strain DSM 44592T.</title>
        <authorList>
            <person name="Kumar S."/>
            <person name="Kaur N."/>
            <person name="Kaur C."/>
            <person name="Raghava G.P.S."/>
            <person name="Mayilraj S."/>
        </authorList>
    </citation>
    <scope>NUCLEOTIDE SEQUENCE [LARGE SCALE GENOMIC DNA]</scope>
    <source>
        <strain evidence="1 2">DSM 44592</strain>
    </source>
</reference>
<organism evidence="1 2">
    <name type="scientific">Amycolatopsis vancoresmycina DSM 44592</name>
    <dbReference type="NCBI Taxonomy" id="1292037"/>
    <lineage>
        <taxon>Bacteria</taxon>
        <taxon>Bacillati</taxon>
        <taxon>Actinomycetota</taxon>
        <taxon>Actinomycetes</taxon>
        <taxon>Pseudonocardiales</taxon>
        <taxon>Pseudonocardiaceae</taxon>
        <taxon>Amycolatopsis</taxon>
    </lineage>
</organism>
<sequence length="308" mass="31953">MLDADEVRRAVPMPAAVEAVREAFLELAAGRFEVPQRLSFAGATTLVMTACHTPSSTTVVKTLNLAPGRTPMILGTLVWNTAEGQVVADAVEVTTLRTGAASGVATDLLAPPDASRLALLGTGAQAADQVRAVAAVRALRNVSVFGRDRSRAQALADRLRAEFPSVAVRVAPHASDAVGDADVVCCATSSNTPLFGVEDLPERVHVNAIGSYRPSMRELPPELLATAGCVVVDQVAAAMTEAGEVIHAAESGLVDRGSLVELGDALGDPPAVGGRTVFKSVGLAVQDWAVGRLLGEAVDKARLQTWSH</sequence>
<dbReference type="RefSeq" id="WP_003083124.1">
    <property type="nucleotide sequence ID" value="NZ_AOUO01000226.1"/>
</dbReference>
<evidence type="ECO:0000313" key="1">
    <source>
        <dbReference type="EMBL" id="EOD67281.1"/>
    </source>
</evidence>
<gene>
    <name evidence="1" type="ORF">H480_17250</name>
</gene>
<evidence type="ECO:0000313" key="2">
    <source>
        <dbReference type="Proteomes" id="UP000014139"/>
    </source>
</evidence>
<dbReference type="PATRIC" id="fig|1292037.4.peg.3295"/>
<keyword evidence="2" id="KW-1185">Reference proteome</keyword>
<dbReference type="eggNOG" id="COG2423">
    <property type="taxonomic scope" value="Bacteria"/>
</dbReference>
<comment type="caution">
    <text evidence="1">The sequence shown here is derived from an EMBL/GenBank/DDBJ whole genome shotgun (WGS) entry which is preliminary data.</text>
</comment>
<dbReference type="PIRSF" id="PIRSF001439">
    <property type="entry name" value="CryM"/>
    <property type="match status" value="1"/>
</dbReference>
<dbReference type="AlphaFoldDB" id="R1I436"/>
<dbReference type="InterPro" id="IPR023401">
    <property type="entry name" value="ODC_N"/>
</dbReference>
<dbReference type="InterPro" id="IPR036291">
    <property type="entry name" value="NAD(P)-bd_dom_sf"/>
</dbReference>
<dbReference type="Proteomes" id="UP000014139">
    <property type="component" value="Unassembled WGS sequence"/>
</dbReference>
<dbReference type="SUPFAM" id="SSF51735">
    <property type="entry name" value="NAD(P)-binding Rossmann-fold domains"/>
    <property type="match status" value="1"/>
</dbReference>
<dbReference type="EMBL" id="AOUO01000226">
    <property type="protein sequence ID" value="EOD67281.1"/>
    <property type="molecule type" value="Genomic_DNA"/>
</dbReference>
<dbReference type="PANTHER" id="PTHR13812">
    <property type="entry name" value="KETIMINE REDUCTASE MU-CRYSTALLIN"/>
    <property type="match status" value="1"/>
</dbReference>
<dbReference type="OrthoDB" id="3814544at2"/>
<dbReference type="Pfam" id="PF02423">
    <property type="entry name" value="OCD_Mu_crystall"/>
    <property type="match status" value="1"/>
</dbReference>
<dbReference type="PANTHER" id="PTHR13812:SF19">
    <property type="entry name" value="KETIMINE REDUCTASE MU-CRYSTALLIN"/>
    <property type="match status" value="1"/>
</dbReference>
<dbReference type="Gene3D" id="3.30.1780.10">
    <property type="entry name" value="ornithine cyclodeaminase, domain 1"/>
    <property type="match status" value="1"/>
</dbReference>
<dbReference type="InterPro" id="IPR003462">
    <property type="entry name" value="ODC_Mu_crystall"/>
</dbReference>
<name>R1I436_9PSEU</name>